<evidence type="ECO:0000256" key="2">
    <source>
        <dbReference type="ARBA" id="ARBA00022490"/>
    </source>
</evidence>
<dbReference type="InterPro" id="IPR019748">
    <property type="entry name" value="FERM_central"/>
</dbReference>
<reference evidence="7 8" key="1">
    <citation type="submission" date="2024-09" db="EMBL/GenBank/DDBJ databases">
        <title>Chromosome-scale assembly of Riccia sorocarpa.</title>
        <authorList>
            <person name="Paukszto L."/>
        </authorList>
    </citation>
    <scope>NUCLEOTIDE SEQUENCE [LARGE SCALE GENOMIC DNA]</scope>
    <source>
        <strain evidence="7">LP-2024</strain>
        <tissue evidence="7">Aerial parts of the thallus</tissue>
    </source>
</reference>
<dbReference type="Pfam" id="PF21989">
    <property type="entry name" value="RA_2"/>
    <property type="match status" value="1"/>
</dbReference>
<dbReference type="Proteomes" id="UP001633002">
    <property type="component" value="Unassembled WGS sequence"/>
</dbReference>
<protein>
    <recommendedName>
        <fullName evidence="6">MyTH4 domain-containing protein</fullName>
    </recommendedName>
</protein>
<dbReference type="SMART" id="SM00139">
    <property type="entry name" value="MyTH4"/>
    <property type="match status" value="1"/>
</dbReference>
<keyword evidence="3" id="KW-0677">Repeat</keyword>
<evidence type="ECO:0000256" key="5">
    <source>
        <dbReference type="SAM" id="MobiDB-lite"/>
    </source>
</evidence>
<keyword evidence="8" id="KW-1185">Reference proteome</keyword>
<feature type="compositionally biased region" description="Low complexity" evidence="5">
    <location>
        <begin position="559"/>
        <end position="570"/>
    </location>
</feature>
<dbReference type="InterPro" id="IPR000857">
    <property type="entry name" value="MyTH4_dom"/>
</dbReference>
<feature type="compositionally biased region" description="Polar residues" evidence="5">
    <location>
        <begin position="605"/>
        <end position="614"/>
    </location>
</feature>
<evidence type="ECO:0000256" key="1">
    <source>
        <dbReference type="ARBA" id="ARBA00004496"/>
    </source>
</evidence>
<evidence type="ECO:0000313" key="8">
    <source>
        <dbReference type="Proteomes" id="UP001633002"/>
    </source>
</evidence>
<dbReference type="GO" id="GO:0005737">
    <property type="term" value="C:cytoplasm"/>
    <property type="evidence" value="ECO:0007669"/>
    <property type="project" value="UniProtKB-SubCell"/>
</dbReference>
<evidence type="ECO:0000256" key="3">
    <source>
        <dbReference type="ARBA" id="ARBA00022737"/>
    </source>
</evidence>
<keyword evidence="4" id="KW-0009">Actin-binding</keyword>
<keyword evidence="2" id="KW-0963">Cytoplasm</keyword>
<comment type="subcellular location">
    <subcellularLocation>
        <location evidence="1">Cytoplasm</location>
    </subcellularLocation>
</comment>
<sequence>MNFSAQPKGIWPFSVWKRVKFDLLLMYTKPRQHPCAPVSSWQDPLREPLLRSVPYRLRSKGLAVFAHLMAYMGDVPTSQSSTWHIHQILSCGIRYTGLRDEIYCQIIKQTTANPSRLSNVKGWQAMAICCGVFLPSDSFYLYLAAHLEQVASGNIARQGTADQLGQFAHGMVNPAEAAAYALERLRKLKRIGPRRLLPLSKEIEVVENMDTIPAEVALPDGSWQAFLLRPMDTSKEVVEHLVSILGLLEARSYGLYQLEPNGVEKLIASNAYILEVQAKCNAPATTPQNIQDIRFGAKSVEKLSRLLCGSANALVENSSPTTSVLRSEELGLGERGAGPQQFSDGSLHMMLKRKLYFIDLEKLPEDLRAIVLAFEYSQAVHDIVKGVHMVQEGDAMMLGAMQLRADCGTSRVDPEILAGIDGSKYGPPYCVQGNEGAWKDAIATTLASLPSSGGNSASWKQDYIDYVKARCPLYEACLFFVKPLSNFSMPEAMYLAVSSTGVSFVDASTRGLEISNTIQMCIGLLQAIQQKTIQAEPGGAGSQWDKPPQPFLQGEESDAYASDSSISSYGGTPDLVQAHAQAPVRQSSVAEQPWPQTPLEEATAQARSPSGASEEQQHRRKHRKHQKNPDNEQPLSPPSGS</sequence>
<evidence type="ECO:0000313" key="7">
    <source>
        <dbReference type="EMBL" id="KAL3677400.1"/>
    </source>
</evidence>
<evidence type="ECO:0000259" key="6">
    <source>
        <dbReference type="PROSITE" id="PS51016"/>
    </source>
</evidence>
<dbReference type="EMBL" id="JBJQOH010000008">
    <property type="protein sequence ID" value="KAL3677400.1"/>
    <property type="molecule type" value="Genomic_DNA"/>
</dbReference>
<dbReference type="AlphaFoldDB" id="A0ABD3GDY7"/>
<feature type="region of interest" description="Disordered" evidence="5">
    <location>
        <begin position="536"/>
        <end position="641"/>
    </location>
</feature>
<dbReference type="InterPro" id="IPR051567">
    <property type="entry name" value="Unconventional_Myosin_ATPase"/>
</dbReference>
<name>A0ABD3GDY7_9MARC</name>
<evidence type="ECO:0000256" key="4">
    <source>
        <dbReference type="ARBA" id="ARBA00023203"/>
    </source>
</evidence>
<dbReference type="InterPro" id="IPR038185">
    <property type="entry name" value="MyTH4_dom_sf"/>
</dbReference>
<dbReference type="PANTHER" id="PTHR22692">
    <property type="entry name" value="MYOSIN VII, XV"/>
    <property type="match status" value="1"/>
</dbReference>
<comment type="caution">
    <text evidence="7">The sequence shown here is derived from an EMBL/GenBank/DDBJ whole genome shotgun (WGS) entry which is preliminary data.</text>
</comment>
<dbReference type="PROSITE" id="PS51016">
    <property type="entry name" value="MYTH4"/>
    <property type="match status" value="1"/>
</dbReference>
<feature type="domain" description="MyTH4" evidence="6">
    <location>
        <begin position="40"/>
        <end position="207"/>
    </location>
</feature>
<proteinExistence type="predicted"/>
<dbReference type="GO" id="GO:0003779">
    <property type="term" value="F:actin binding"/>
    <property type="evidence" value="ECO:0007669"/>
    <property type="project" value="UniProtKB-KW"/>
</dbReference>
<accession>A0ABD3GDY7</accession>
<dbReference type="SUPFAM" id="SSF47031">
    <property type="entry name" value="Second domain of FERM"/>
    <property type="match status" value="1"/>
</dbReference>
<dbReference type="Gene3D" id="3.10.20.90">
    <property type="entry name" value="Phosphatidylinositol 3-kinase Catalytic Subunit, Chain A, domain 1"/>
    <property type="match status" value="1"/>
</dbReference>
<dbReference type="Pfam" id="PF00784">
    <property type="entry name" value="MyTH4"/>
    <property type="match status" value="1"/>
</dbReference>
<gene>
    <name evidence="7" type="ORF">R1sor_027348</name>
</gene>
<dbReference type="CDD" id="cd14473">
    <property type="entry name" value="FERM_B-lobe"/>
    <property type="match status" value="1"/>
</dbReference>
<organism evidence="7 8">
    <name type="scientific">Riccia sorocarpa</name>
    <dbReference type="NCBI Taxonomy" id="122646"/>
    <lineage>
        <taxon>Eukaryota</taxon>
        <taxon>Viridiplantae</taxon>
        <taxon>Streptophyta</taxon>
        <taxon>Embryophyta</taxon>
        <taxon>Marchantiophyta</taxon>
        <taxon>Marchantiopsida</taxon>
        <taxon>Marchantiidae</taxon>
        <taxon>Marchantiales</taxon>
        <taxon>Ricciaceae</taxon>
        <taxon>Riccia</taxon>
    </lineage>
</organism>
<dbReference type="Gene3D" id="1.25.40.530">
    <property type="entry name" value="MyTH4 domain"/>
    <property type="match status" value="1"/>
</dbReference>
<dbReference type="InterPro" id="IPR035963">
    <property type="entry name" value="FERM_2"/>
</dbReference>
<dbReference type="PANTHER" id="PTHR22692:SF33">
    <property type="entry name" value="MYOSIN"/>
    <property type="match status" value="1"/>
</dbReference>